<dbReference type="STRING" id="314230.DSM3645_03013"/>
<reference evidence="2 3" key="1">
    <citation type="submission" date="2006-02" db="EMBL/GenBank/DDBJ databases">
        <authorList>
            <person name="Amann R."/>
            <person name="Ferriera S."/>
            <person name="Johnson J."/>
            <person name="Kravitz S."/>
            <person name="Halpern A."/>
            <person name="Remington K."/>
            <person name="Beeson K."/>
            <person name="Tran B."/>
            <person name="Rogers Y.-H."/>
            <person name="Friedman R."/>
            <person name="Venter J.C."/>
        </authorList>
    </citation>
    <scope>NUCLEOTIDE SEQUENCE [LARGE SCALE GENOMIC DNA]</scope>
    <source>
        <strain evidence="2 3">DSM 3645</strain>
    </source>
</reference>
<name>A3ZVR6_9BACT</name>
<feature type="compositionally biased region" description="Basic and acidic residues" evidence="1">
    <location>
        <begin position="16"/>
        <end position="28"/>
    </location>
</feature>
<accession>A3ZVR6</accession>
<organism evidence="2 3">
    <name type="scientific">Blastopirellula marina DSM 3645</name>
    <dbReference type="NCBI Taxonomy" id="314230"/>
    <lineage>
        <taxon>Bacteria</taxon>
        <taxon>Pseudomonadati</taxon>
        <taxon>Planctomycetota</taxon>
        <taxon>Planctomycetia</taxon>
        <taxon>Pirellulales</taxon>
        <taxon>Pirellulaceae</taxon>
        <taxon>Blastopirellula</taxon>
    </lineage>
</organism>
<dbReference type="HOGENOM" id="CLU_3354865_0_0_0"/>
<evidence type="ECO:0000313" key="3">
    <source>
        <dbReference type="Proteomes" id="UP000004358"/>
    </source>
</evidence>
<dbReference type="AlphaFoldDB" id="A3ZVR6"/>
<evidence type="ECO:0000313" key="2">
    <source>
        <dbReference type="EMBL" id="EAQ79412.1"/>
    </source>
</evidence>
<evidence type="ECO:0000256" key="1">
    <source>
        <dbReference type="SAM" id="MobiDB-lite"/>
    </source>
</evidence>
<comment type="caution">
    <text evidence="2">The sequence shown here is derived from an EMBL/GenBank/DDBJ whole genome shotgun (WGS) entry which is preliminary data.</text>
</comment>
<dbReference type="Proteomes" id="UP000004358">
    <property type="component" value="Unassembled WGS sequence"/>
</dbReference>
<protein>
    <submittedName>
        <fullName evidence="2">Uncharacterized protein</fullName>
    </submittedName>
</protein>
<dbReference type="EMBL" id="AANZ01000014">
    <property type="protein sequence ID" value="EAQ79412.1"/>
    <property type="molecule type" value="Genomic_DNA"/>
</dbReference>
<feature type="region of interest" description="Disordered" evidence="1">
    <location>
        <begin position="1"/>
        <end position="36"/>
    </location>
</feature>
<proteinExistence type="predicted"/>
<sequence>MADSCKSAADPSDSFGRLDGRRKPRVELPRIPVHLR</sequence>
<gene>
    <name evidence="2" type="ORF">DSM3645_03013</name>
</gene>